<accession>A0A4T3F3R1</accession>
<evidence type="ECO:0000313" key="3">
    <source>
        <dbReference type="Proteomes" id="UP000309389"/>
    </source>
</evidence>
<dbReference type="GO" id="GO:0006974">
    <property type="term" value="P:DNA damage response"/>
    <property type="evidence" value="ECO:0007669"/>
    <property type="project" value="TreeGrafter"/>
</dbReference>
<keyword evidence="1" id="KW-0732">Signal</keyword>
<reference evidence="2 3" key="1">
    <citation type="submission" date="2019-04" db="EMBL/GenBank/DDBJ databases">
        <title>Altererythrobacter aquimixticola sp. nov., isolated from sediment of junction between the ocean and a freshwater spring.</title>
        <authorList>
            <person name="Yoon J.-H."/>
        </authorList>
    </citation>
    <scope>NUCLEOTIDE SEQUENCE [LARGE SCALE GENOMIC DNA]</scope>
    <source>
        <strain evidence="2 3">SSKS-13</strain>
    </source>
</reference>
<dbReference type="RefSeq" id="WP_136692946.1">
    <property type="nucleotide sequence ID" value="NZ_SSHH01000001.1"/>
</dbReference>
<organism evidence="2 3">
    <name type="scientific">Alteraurantiacibacter aquimixticola</name>
    <dbReference type="NCBI Taxonomy" id="2489173"/>
    <lineage>
        <taxon>Bacteria</taxon>
        <taxon>Pseudomonadati</taxon>
        <taxon>Pseudomonadota</taxon>
        <taxon>Alphaproteobacteria</taxon>
        <taxon>Sphingomonadales</taxon>
        <taxon>Erythrobacteraceae</taxon>
        <taxon>Alteraurantiacibacter</taxon>
    </lineage>
</organism>
<dbReference type="PANTHER" id="PTHR34387:SF1">
    <property type="entry name" value="PERIPLASMIC IMMUNOGENIC PROTEIN"/>
    <property type="match status" value="1"/>
</dbReference>
<sequence length="238" mass="25299">MKNIALPLAAAAMALPASAAQAAEVQIAVEGPVVELSVTESVASDPDIADISAGVTTQASTAVEAMRLNTQAMNRVIAQIEAEGVDRDDIQTSGISLNAEYDYDQRAQQQVFRGYRVSNRVSVTLRDIDRTGEVLDALVAAGATDLGGISWSVDDASAAREQARDTAFANAREQALTYARMAGYADIRLLEVSENVQAGYPMPMVQRASLDMAEKSTPVVPGQVQSSVTVSVKYEMTR</sequence>
<evidence type="ECO:0000313" key="2">
    <source>
        <dbReference type="EMBL" id="TIX51916.1"/>
    </source>
</evidence>
<proteinExistence type="predicted"/>
<dbReference type="Pfam" id="PF04402">
    <property type="entry name" value="SIMPL"/>
    <property type="match status" value="1"/>
</dbReference>
<evidence type="ECO:0000256" key="1">
    <source>
        <dbReference type="SAM" id="SignalP"/>
    </source>
</evidence>
<dbReference type="EMBL" id="SSHH01000001">
    <property type="protein sequence ID" value="TIX51916.1"/>
    <property type="molecule type" value="Genomic_DNA"/>
</dbReference>
<gene>
    <name evidence="2" type="ORF">E5222_05615</name>
</gene>
<dbReference type="InterPro" id="IPR007497">
    <property type="entry name" value="SIMPL/DUF541"/>
</dbReference>
<dbReference type="Gene3D" id="3.30.70.2970">
    <property type="entry name" value="Protein of unknown function (DUF541), domain 2"/>
    <property type="match status" value="1"/>
</dbReference>
<dbReference type="PANTHER" id="PTHR34387">
    <property type="entry name" value="SLR1258 PROTEIN"/>
    <property type="match status" value="1"/>
</dbReference>
<protein>
    <submittedName>
        <fullName evidence="2">DUF541 domain-containing protein</fullName>
    </submittedName>
</protein>
<comment type="caution">
    <text evidence="2">The sequence shown here is derived from an EMBL/GenBank/DDBJ whole genome shotgun (WGS) entry which is preliminary data.</text>
</comment>
<keyword evidence="3" id="KW-1185">Reference proteome</keyword>
<dbReference type="AlphaFoldDB" id="A0A4T3F3R1"/>
<dbReference type="Proteomes" id="UP000309389">
    <property type="component" value="Unassembled WGS sequence"/>
</dbReference>
<name>A0A4T3F3R1_9SPHN</name>
<dbReference type="InterPro" id="IPR052022">
    <property type="entry name" value="26kDa_periplasmic_antigen"/>
</dbReference>
<feature type="chain" id="PRO_5020552348" evidence="1">
    <location>
        <begin position="23"/>
        <end position="238"/>
    </location>
</feature>
<dbReference type="Gene3D" id="3.30.110.170">
    <property type="entry name" value="Protein of unknown function (DUF541), domain 1"/>
    <property type="match status" value="1"/>
</dbReference>
<feature type="signal peptide" evidence="1">
    <location>
        <begin position="1"/>
        <end position="22"/>
    </location>
</feature>
<dbReference type="OrthoDB" id="9813144at2"/>